<evidence type="ECO:0000256" key="1">
    <source>
        <dbReference type="ARBA" id="ARBA00001924"/>
    </source>
</evidence>
<evidence type="ECO:0000256" key="2">
    <source>
        <dbReference type="ARBA" id="ARBA00001970"/>
    </source>
</evidence>
<feature type="domain" description="Cytochrome b5 heme-binding" evidence="17">
    <location>
        <begin position="136"/>
        <end position="214"/>
    </location>
</feature>
<keyword evidence="16" id="KW-0812">Transmembrane</keyword>
<dbReference type="PANTHER" id="PTHR19372:SF7">
    <property type="entry name" value="SULFITE OXIDASE, MITOCHONDRIAL"/>
    <property type="match status" value="1"/>
</dbReference>
<dbReference type="Gene3D" id="3.10.120.10">
    <property type="entry name" value="Cytochrome b5-like heme/steroid binding domain"/>
    <property type="match status" value="1"/>
</dbReference>
<evidence type="ECO:0000256" key="3">
    <source>
        <dbReference type="ARBA" id="ARBA00004569"/>
    </source>
</evidence>
<evidence type="ECO:0000256" key="12">
    <source>
        <dbReference type="ARBA" id="ARBA00023004"/>
    </source>
</evidence>
<dbReference type="FunFam" id="3.90.420.10:FF:000002">
    <property type="entry name" value="sulfite oxidase, mitochondrial"/>
    <property type="match status" value="1"/>
</dbReference>
<keyword evidence="10" id="KW-0479">Metal-binding</keyword>
<dbReference type="SUPFAM" id="SSF55856">
    <property type="entry name" value="Cytochrome b5-like heme/steroid binding domain"/>
    <property type="match status" value="1"/>
</dbReference>
<dbReference type="InterPro" id="IPR001199">
    <property type="entry name" value="Cyt_B5-like_heme/steroid-bd"/>
</dbReference>
<dbReference type="EMBL" id="LT882686">
    <property type="protein sequence ID" value="SMY28657.1"/>
    <property type="molecule type" value="Genomic_DNA"/>
</dbReference>
<dbReference type="GO" id="GO:0020037">
    <property type="term" value="F:heme binding"/>
    <property type="evidence" value="ECO:0007669"/>
    <property type="project" value="InterPro"/>
</dbReference>
<keyword evidence="8" id="KW-0500">Molybdenum</keyword>
<evidence type="ECO:0000259" key="17">
    <source>
        <dbReference type="PROSITE" id="PS50255"/>
    </source>
</evidence>
<evidence type="ECO:0000313" key="19">
    <source>
        <dbReference type="Proteomes" id="UP000215453"/>
    </source>
</evidence>
<dbReference type="PROSITE" id="PS00191">
    <property type="entry name" value="CYTOCHROME_B5_1"/>
    <property type="match status" value="1"/>
</dbReference>
<dbReference type="PRINTS" id="PR00407">
    <property type="entry name" value="EUMOPTERIN"/>
</dbReference>
<name>A0A1Y6LW88_ZYMTR</name>
<dbReference type="SUPFAM" id="SSF56524">
    <property type="entry name" value="Oxidoreductase molybdopterin-binding domain"/>
    <property type="match status" value="1"/>
</dbReference>
<evidence type="ECO:0000256" key="9">
    <source>
        <dbReference type="ARBA" id="ARBA00022617"/>
    </source>
</evidence>
<keyword evidence="13" id="KW-0496">Mitochondrion</keyword>
<dbReference type="InterPro" id="IPR018506">
    <property type="entry name" value="Cyt_B5_heme-BS"/>
</dbReference>
<gene>
    <name evidence="18" type="ORF">ZT1A5_G10103</name>
</gene>
<evidence type="ECO:0000256" key="11">
    <source>
        <dbReference type="ARBA" id="ARBA00023002"/>
    </source>
</evidence>
<dbReference type="InterPro" id="IPR036374">
    <property type="entry name" value="OxRdtase_Mopterin-bd_sf"/>
</dbReference>
<comment type="pathway">
    <text evidence="4">Energy metabolism; sulfur metabolism.</text>
</comment>
<evidence type="ECO:0000256" key="14">
    <source>
        <dbReference type="ARBA" id="ARBA00049155"/>
    </source>
</evidence>
<dbReference type="FunFam" id="3.10.120.10:FF:000007">
    <property type="entry name" value="Sulfite oxidase, mitochondrial"/>
    <property type="match status" value="1"/>
</dbReference>
<dbReference type="GO" id="GO:0008482">
    <property type="term" value="F:sulfite oxidase activity"/>
    <property type="evidence" value="ECO:0007669"/>
    <property type="project" value="UniProtKB-EC"/>
</dbReference>
<comment type="cofactor">
    <cofactor evidence="2">
        <name>heme b</name>
        <dbReference type="ChEBI" id="CHEBI:60344"/>
    </cofactor>
</comment>
<dbReference type="GO" id="GO:0050464">
    <property type="term" value="F:nitrate reductase (NADPH) activity"/>
    <property type="evidence" value="ECO:0007669"/>
    <property type="project" value="UniProtKB-EC"/>
</dbReference>
<dbReference type="InterPro" id="IPR005066">
    <property type="entry name" value="MoCF_OxRdtse_dimer"/>
</dbReference>
<evidence type="ECO:0000256" key="13">
    <source>
        <dbReference type="ARBA" id="ARBA00023128"/>
    </source>
</evidence>
<keyword evidence="16" id="KW-1133">Transmembrane helix</keyword>
<comment type="cofactor">
    <cofactor evidence="1">
        <name>Mo-molybdopterin</name>
        <dbReference type="ChEBI" id="CHEBI:71302"/>
    </cofactor>
</comment>
<organism evidence="18 19">
    <name type="scientific">Zymoseptoria tritici ST99CH_1A5</name>
    <dbReference type="NCBI Taxonomy" id="1276529"/>
    <lineage>
        <taxon>Eukaryota</taxon>
        <taxon>Fungi</taxon>
        <taxon>Dikarya</taxon>
        <taxon>Ascomycota</taxon>
        <taxon>Pezizomycotina</taxon>
        <taxon>Dothideomycetes</taxon>
        <taxon>Dothideomycetidae</taxon>
        <taxon>Mycosphaerellales</taxon>
        <taxon>Mycosphaerellaceae</taxon>
        <taxon>Zymoseptoria</taxon>
    </lineage>
</organism>
<dbReference type="AlphaFoldDB" id="A0A1Y6LW88"/>
<protein>
    <recommendedName>
        <fullName evidence="7">Nitrate reductase [NADPH]</fullName>
        <ecNumber evidence="6">1.7.1.3</ecNumber>
        <ecNumber evidence="5">1.8.3.1</ecNumber>
    </recommendedName>
</protein>
<evidence type="ECO:0000256" key="10">
    <source>
        <dbReference type="ARBA" id="ARBA00022723"/>
    </source>
</evidence>
<evidence type="ECO:0000256" key="7">
    <source>
        <dbReference type="ARBA" id="ARBA00015499"/>
    </source>
</evidence>
<comment type="catalytic activity">
    <reaction evidence="14">
        <text>nitrite + NADP(+) + H2O = nitrate + NADPH + H(+)</text>
        <dbReference type="Rhea" id="RHEA:19061"/>
        <dbReference type="ChEBI" id="CHEBI:15377"/>
        <dbReference type="ChEBI" id="CHEBI:15378"/>
        <dbReference type="ChEBI" id="CHEBI:16301"/>
        <dbReference type="ChEBI" id="CHEBI:17632"/>
        <dbReference type="ChEBI" id="CHEBI:57783"/>
        <dbReference type="ChEBI" id="CHEBI:58349"/>
        <dbReference type="EC" id="1.7.1.3"/>
    </reaction>
</comment>
<dbReference type="PANTHER" id="PTHR19372">
    <property type="entry name" value="SULFITE REDUCTASE"/>
    <property type="match status" value="1"/>
</dbReference>
<feature type="transmembrane region" description="Helical" evidence="16">
    <location>
        <begin position="88"/>
        <end position="112"/>
    </location>
</feature>
<dbReference type="EC" id="1.8.3.1" evidence="5"/>
<dbReference type="Proteomes" id="UP000215453">
    <property type="component" value="Chromosome 11"/>
</dbReference>
<evidence type="ECO:0000256" key="6">
    <source>
        <dbReference type="ARBA" id="ARBA00012673"/>
    </source>
</evidence>
<dbReference type="InterPro" id="IPR000572">
    <property type="entry name" value="OxRdtase_Mopterin-bd_dom"/>
</dbReference>
<dbReference type="InterPro" id="IPR014756">
    <property type="entry name" value="Ig_E-set"/>
</dbReference>
<keyword evidence="11" id="KW-0560">Oxidoreductase</keyword>
<dbReference type="GO" id="GO:0006790">
    <property type="term" value="P:sulfur compound metabolic process"/>
    <property type="evidence" value="ECO:0007669"/>
    <property type="project" value="TreeGrafter"/>
</dbReference>
<dbReference type="InterPro" id="IPR036400">
    <property type="entry name" value="Cyt_B5-like_heme/steroid_sf"/>
</dbReference>
<dbReference type="PROSITE" id="PS50255">
    <property type="entry name" value="CYTOCHROME_B5_2"/>
    <property type="match status" value="1"/>
</dbReference>
<proteinExistence type="predicted"/>
<keyword evidence="9" id="KW-0349">Heme</keyword>
<dbReference type="GO" id="GO:0005758">
    <property type="term" value="C:mitochondrial intermembrane space"/>
    <property type="evidence" value="ECO:0007669"/>
    <property type="project" value="UniProtKB-SubCell"/>
</dbReference>
<evidence type="ECO:0000256" key="4">
    <source>
        <dbReference type="ARBA" id="ARBA00004971"/>
    </source>
</evidence>
<dbReference type="SUPFAM" id="SSF81296">
    <property type="entry name" value="E set domains"/>
    <property type="match status" value="1"/>
</dbReference>
<dbReference type="EC" id="1.7.1.3" evidence="6"/>
<keyword evidence="12" id="KW-0408">Iron</keyword>
<evidence type="ECO:0000256" key="15">
    <source>
        <dbReference type="SAM" id="MobiDB-lite"/>
    </source>
</evidence>
<dbReference type="GO" id="GO:0030151">
    <property type="term" value="F:molybdenum ion binding"/>
    <property type="evidence" value="ECO:0007669"/>
    <property type="project" value="InterPro"/>
</dbReference>
<dbReference type="Pfam" id="PF03404">
    <property type="entry name" value="Mo-co_dimer"/>
    <property type="match status" value="1"/>
</dbReference>
<comment type="subcellular location">
    <subcellularLocation>
        <location evidence="3">Mitochondrion intermembrane space</location>
    </subcellularLocation>
</comment>
<dbReference type="Gene3D" id="3.90.420.10">
    <property type="entry name" value="Oxidoreductase, molybdopterin-binding domain"/>
    <property type="match status" value="1"/>
</dbReference>
<evidence type="ECO:0000256" key="16">
    <source>
        <dbReference type="SAM" id="Phobius"/>
    </source>
</evidence>
<evidence type="ECO:0000256" key="5">
    <source>
        <dbReference type="ARBA" id="ARBA00012505"/>
    </source>
</evidence>
<keyword evidence="16" id="KW-0472">Membrane</keyword>
<dbReference type="InterPro" id="IPR008335">
    <property type="entry name" value="Mopterin_OxRdtase_euk"/>
</dbReference>
<sequence length="624" mass="69320">MPSRMLKGIPKFRNVPNGWQRAVSSSPRSEVKRAVEGRGGTQGMRRENHTVWRGRLRREEAFDWHGVRRNSTWQQHGGRRGQPQRSNAAGVVGVLVGVSAVAVLAAPVVGWVQEHAGQVVDVNEDDGVKIDGVNDTPTFRLAEVIQHDRNADRKWVIRGNAVYDITDFIACHPGGEVILRACGSTIDPYWKLFSIHDKPEVRSILDGYYIGDIDERDLTDAGEVDWCSVNGLEDGCIVDPFKDDPERDPRLIVQTAKPCNAETPGGLLNDFITPVRLFFVRNHLWVPDIEEKEHRLSIELSDGEEKSFTIDDLKQKFRKHTITVTLQCAGNRRSHMSQASANGKTAGLQWDVGAISTAEFTGVLLRDVLLASGYDVDKACSSSPHDEDADKHVHFCAPSDTYEQSVPIQTALNPTSDVLLAWEMNGESMTRDHGGPLRAIVPGSVATRSVKWVGKVRISGEESQSNWHARDYKCFGPNVRAKDLKPEDWEGAQSIQEMPVQSAITNVVCSKGGDNGRKASLQGFAYSGGGRKIVRVDVSADGGQTWQQARLKGDEAKGTRRWAWTLWDIDWADEQLPKDGRQAEFVVKAVDEAYNCQPQTFDATWNFRGLLGNAWHRVPMPAES</sequence>
<evidence type="ECO:0000256" key="8">
    <source>
        <dbReference type="ARBA" id="ARBA00022505"/>
    </source>
</evidence>
<evidence type="ECO:0000313" key="18">
    <source>
        <dbReference type="EMBL" id="SMY28657.1"/>
    </source>
</evidence>
<accession>A0A1Y6LW88</accession>
<dbReference type="Gene3D" id="2.60.40.650">
    <property type="match status" value="1"/>
</dbReference>
<dbReference type="SMART" id="SM01117">
    <property type="entry name" value="Cyt-b5"/>
    <property type="match status" value="1"/>
</dbReference>
<dbReference type="Pfam" id="PF00174">
    <property type="entry name" value="Oxidored_molyb"/>
    <property type="match status" value="1"/>
</dbReference>
<dbReference type="Pfam" id="PF00173">
    <property type="entry name" value="Cyt-b5"/>
    <property type="match status" value="1"/>
</dbReference>
<reference evidence="18 19" key="1">
    <citation type="submission" date="2016-10" db="EMBL/GenBank/DDBJ databases">
        <authorList>
            <person name="Varghese N."/>
        </authorList>
    </citation>
    <scope>NUCLEOTIDE SEQUENCE [LARGE SCALE GENOMIC DNA]</scope>
</reference>
<feature type="region of interest" description="Disordered" evidence="15">
    <location>
        <begin position="17"/>
        <end position="43"/>
    </location>
</feature>
<dbReference type="GO" id="GO:0043546">
    <property type="term" value="F:molybdopterin cofactor binding"/>
    <property type="evidence" value="ECO:0007669"/>
    <property type="project" value="TreeGrafter"/>
</dbReference>